<feature type="region of interest" description="Disordered" evidence="1">
    <location>
        <begin position="625"/>
        <end position="738"/>
    </location>
</feature>
<feature type="region of interest" description="Disordered" evidence="1">
    <location>
        <begin position="1543"/>
        <end position="1574"/>
    </location>
</feature>
<accession>A0A8T0D1V6</accession>
<feature type="compositionally biased region" description="Basic and acidic residues" evidence="1">
    <location>
        <begin position="203"/>
        <end position="215"/>
    </location>
</feature>
<feature type="region of interest" description="Disordered" evidence="1">
    <location>
        <begin position="4353"/>
        <end position="4372"/>
    </location>
</feature>
<feature type="region of interest" description="Disordered" evidence="1">
    <location>
        <begin position="2257"/>
        <end position="2288"/>
    </location>
</feature>
<feature type="compositionally biased region" description="Polar residues" evidence="1">
    <location>
        <begin position="1961"/>
        <end position="1972"/>
    </location>
</feature>
<feature type="compositionally biased region" description="Polar residues" evidence="1">
    <location>
        <begin position="4426"/>
        <end position="4438"/>
    </location>
</feature>
<feature type="region of interest" description="Disordered" evidence="1">
    <location>
        <begin position="2966"/>
        <end position="3011"/>
    </location>
</feature>
<feature type="compositionally biased region" description="Polar residues" evidence="1">
    <location>
        <begin position="2838"/>
        <end position="2865"/>
    </location>
</feature>
<feature type="compositionally biased region" description="Basic and acidic residues" evidence="1">
    <location>
        <begin position="3351"/>
        <end position="3373"/>
    </location>
</feature>
<feature type="region of interest" description="Disordered" evidence="1">
    <location>
        <begin position="2833"/>
        <end position="2865"/>
    </location>
</feature>
<feature type="compositionally biased region" description="Polar residues" evidence="1">
    <location>
        <begin position="39"/>
        <end position="51"/>
    </location>
</feature>
<feature type="compositionally biased region" description="Basic and acidic residues" evidence="1">
    <location>
        <begin position="4842"/>
        <end position="4851"/>
    </location>
</feature>
<evidence type="ECO:0000256" key="1">
    <source>
        <dbReference type="SAM" id="MobiDB-lite"/>
    </source>
</evidence>
<gene>
    <name evidence="2" type="ORF">P879_07699</name>
</gene>
<feature type="region of interest" description="Disordered" evidence="1">
    <location>
        <begin position="2470"/>
        <end position="2494"/>
    </location>
</feature>
<feature type="compositionally biased region" description="Basic and acidic residues" evidence="1">
    <location>
        <begin position="3657"/>
        <end position="3674"/>
    </location>
</feature>
<feature type="compositionally biased region" description="Polar residues" evidence="1">
    <location>
        <begin position="4295"/>
        <end position="4314"/>
    </location>
</feature>
<dbReference type="OrthoDB" id="6261909at2759"/>
<protein>
    <submittedName>
        <fullName evidence="2">Uncharacterized protein</fullName>
    </submittedName>
</protein>
<proteinExistence type="predicted"/>
<comment type="caution">
    <text evidence="2">The sequence shown here is derived from an EMBL/GenBank/DDBJ whole genome shotgun (WGS) entry which is preliminary data.</text>
</comment>
<feature type="region of interest" description="Disordered" evidence="1">
    <location>
        <begin position="861"/>
        <end position="880"/>
    </location>
</feature>
<feature type="compositionally biased region" description="Polar residues" evidence="1">
    <location>
        <begin position="4268"/>
        <end position="4285"/>
    </location>
</feature>
<feature type="region of interest" description="Disordered" evidence="1">
    <location>
        <begin position="369"/>
        <end position="418"/>
    </location>
</feature>
<feature type="region of interest" description="Disordered" evidence="1">
    <location>
        <begin position="2513"/>
        <end position="2543"/>
    </location>
</feature>
<keyword evidence="3" id="KW-1185">Reference proteome</keyword>
<feature type="region of interest" description="Disordered" evidence="1">
    <location>
        <begin position="4268"/>
        <end position="4320"/>
    </location>
</feature>
<sequence length="4911" mass="540896">MRSTDDQTTRTIAQTNNHKPDGDDSDPESVPLLPEHRAQTGQSNSGLSPLSETPGAEMDEELVISNRKGFMDEDRFLSSPATTSATKCQTIVNGVESVCRQSQMDQVCCHWKYTEHDSHRRRTFSFPQTSRPFRLYPLPRSEYVKPVCARCVTSRPHTRGTQFGDVRRTISPHSSTLFAGLFDWIKGFISRPASQATQTLSHAGEKSNKPCETKSRSCNTSLQRSSSVPADETKVSRAPSSMMPDLSSQVDISLDLQTDYHDPSRSAMSTTADTSPTFQTAIQASELTRRVETATRYYTPRERMKSAPGPTDTLYGVLPEGNESSPPRMTTGMTPSINSICSVTSTTYHTPLAQPGTFGLTLISVGQVEPDKGSSRLGQETQSTGLNQVERSPPYGPQSSIGSKHGENEGHLESCSSPGITDVLKLDVEVQLCLEGKEMDELRRGKERSVALTSIVSNEQTQSRPNTPINRLTEKQRKVPTSVDTTVPIEVTISRPNSSLSQIYIANARSVKPVEKQESERNNHIRSLQGIARQVTTDVTQPASVTDIQSPDVMVTPNPTIRAKKQISTIASEPGIQPAVGLGTLSPTPLVIINEQSDRSETTMDVENLTQPRLYNTLTPCEMVSASEPSGAGRTSPNENVDVQTAVRRGDRPLSEPTVDMTQKSVTPFEPVDKEATNCGQRDSYPTQSITLITSTPNRDTQVKGETSDEVKIEPREDDRTPEGSLSIPDDNKSAKSKGSILIGIKQEIIISHSPRTLNSDAIIETDSQVTTPDVFQVYGSEIPTRLGGEISALADLVITNEESTCKTQQKRANEEFKLQEPYNIHNDKKLLITDSHKVRPLNLNSQMQVVLEKNVRNSAISGTDEAQRKADVQNEQSDEPVLADTVMEADYHEGSWLVNAVQRMCLTEVNQCGPYACKGQQESYQELLSPTALQTTYSSKANDRLNPPKCMLQCEINVPKMQLDWNRSREMEKESLKSESGLRQYKAKAARDEKNLQIDTTKTRNMLEQNALEREVRDAMEKQVIRNTNLKQASADTTGEAQQTLQEATAAVPKYSLSPQQGKAIKEATRGETEAVLKSNREFKLDIGLCTEAHDEQGNRKGIRQDVSQIRNHLQQTESTTDPYEGDRTPEIVLTTHPMLIGARTSKKLESEQIDANEVLRQPRLLTGPNSEMDCMMLQQEQSQGTMNLLEQIMGEDGQSDMERNARRSTTVAHTNRDKVLTSDLALPEDVAKMIGPLPFEEDGLEGVTLNAESSTLALAHKLTKERGPYSGQVLAEVKLSDPDTSHEKQEVEVTKVNEARVSPSKILSPEVHKTAHETEMGESAKAVIANETSYPSKNSPHGVEWTNVGLSAELMPASEAGTELYQEVNTSVSIQVEIQLESDDHKQPSEVDQLIQSPELEDKNERVPITVESARITKAYQEHMRTPLNEAPTIEQSAHHISDGDMVSKTEGIQADIRISEEMLEEHITKSECEPIAEVTVEVQLYNSLAENMFTAQEFTEKLCEPSDIPRLESIQENWIEATAKKPFVKDLLSLQNNLDQDTSSMQDKPTGAQPSPIEDTEGAIESSSFSAKTRYKIESETDGEALTLQLNFKGSTEVTTKPPEWNAIVSTEAKVRTDILMTVAGTKYSRDKENEMYATAGNELSDAVRDNPVERHVCLNNARESKVVNCKTDVSIRREWNAADDIMTVWSAARSGETKNILQSPEMSSREDINPPERLRIIPSKPNTTEIVEYEHIDDQTKKMKNRSESCPPQAEWLESRRQEISTPNLAEIPKQKLENQKESWTQFEQSTSLLPEQGSILSLKDRSFTEEGSGKLNPLELLEGGEYVAEWTNSDRLVTEREGSGRDVDINFRGKREESIKLVMKPKSDDNVLQIVDTKQSKRTESEESRSVTQRKPYVDGVGLIQQLSNQGEASRMSGVVGQQPEIDVETSRDPQTTVIVGEHVQEQITKDKSTRDSQMTTKPNVTGPSEIDESEQLELIPANKLSVESSPSIYFTALSSQPELHKTGTTSAESDVQVDLTQNEVEPNDVIQGQACAFTTDDEPDIQTKALKDNKVVSGSEQPADRSITSLTPLPPTEDGTCGAEKTFVEQQNLQEQEQLAQSGPDSADSSETGRTPRKVLHLITEQASKEHGQIVPSAPGTIKLDVQLNMKQVRTSEILPDSSTSLEAEVCFQAQLAEVEKILAKSDVCVQFSEVPENVGNSTEIKNRIEQLSDIADPHRPKSEQKKSFVETMDVITGDLDPILNHDTEQVEANTGISRGRRGSQGTDADDETKQLPIGTESLQATRTIDGRTEEATHVDFVSKLEQHGKATNYPIEDYKTENEFHHEHPTVYAVETDKAFVKNMRDSRMELQSFAEEVTSMLSMRLVRSASTDIREKKYNWSSEISLETSSRAGSSLSFPNYTDTGDVKGSPSRHILYARATQSPTGCAVNYGETERAQSSVGRPSSPLEWSLASTIYVPYSNQTTSSDSTLPTSPTGHKLAQRSSTPICSERYKPATLLANHNVEKNVSHREYSNSNLPSPTDKPESEKSSGSAGPIHITISQKIQQGNQLVRDENRSYVMGSNMKPRSVISTTLLSDRGMAQEEAARPFSPTEDPFVIDSEINQLTLARQLTDSVLNKAMSRLYTTTPTGISQSVPPGSGSNSAEDNEFVTVGRIAKVMTDGNVHMTSSVDIREQTRSPLTIALGAVPQSSVQMSPTNSPLTIQSPDTVISHSRMEQNRPNRGTDVSMKTNIRMSSHERHVTSSVNTHVSIEQDTARSVTQTGNMVTSSWVNNLSTTDRENETNEDQQHQPKTIRLVTKSCLAEGSQVILQTSTGPQLALTGRVESPASDRTNSPEPRLVHNTQATYSQTGADSQTAISEKQGMLVNVKTEGYRYSGVKTHEEPQCQLSTSLAVSSPAIPAYSGRRDLVSPDQETGESKRQYGQSISITQEIIITKGTSVGNLRAENMLNGSTIPISKPVGKTEADDLSNAPSTSIKPSIQFSPDRTLVPESPTSAPRISPKPDELSVFSPIVFPLETSPQKSTKLTNVISELSETVRQPEATGPWLNTMTLKKDELEERIYSAYPVLSGETNAEQPNVNAVSSLRVGSEVDLPFSPSPEPTYDLPDILSPLSGETFSFGVKDGKVQSAPGALKEQMWAMEQEPSVEDNTYLGGTELFPILDAPRPKETESLRNMHLRFVSHVQMNNEEVDTVEEQTKYMDDVYSPKLEVTGEGYMVTAEGSRILLECSVRVMHLGSTEAELHKAVYHIGVITGPTTVGGEAIPIGQVSGTKISVPEDVHEILTISKNTVSLPDGQNVQSSIPIGTSEKEMTQERSSQSLKPVEKVILSMVSQIADIQLEEKPHEFRPLAETGEQQKVEGDKLSGESATNAEPLEHIAKTKVDPIIVSQAQSANVEIKAGEQSLDVLPERTNRTSSQADECADQDSMDAGVTTANTSKLATKTGEQQKENIKAYSTEVVIALPDGMTQVELKTPMMTLEVAVKVVEHRRKEIAQSVRSDEQAIVPDVMRQMLIGLTDVEADIQVKQLMQTGEQENRVREEQIESTTPIHITHISRTTPGQEPEVRVNVASITGVIGEQEVKHKQETSDSLPASIDGEPTSRLASSEQIQDTVAGAETIPFTETSKEGGQVSRRAEEQGKNTIAMQMDTRLELPIQEKQRDADSNKTDGPATLRAERGRNEQHVQIGPSEKPTVSETAWLEDTMVATDLEPVTESETNQQLVESDQMEAQLSLTQEADQYHQPRQSRLAGELVEQKSTIEIAEMNKEMRQTAVEQPSQLQLAQTGQDDGATVTGYTQDDQLQTQQILKAHCTEEPGNEMTEITQISDAEPTSQHSHTEGKSTVTYVTTEFTVHMKPGAQMEMSIKSMPSVVPEQPAKEIYQLVPNSSPARNQVLPTSDRKDEQLEGTSGMVENIASSALKGKRTSSLNDLRATLKREEFEGEQLEQAEGKGEQAIGLTVGASREGTSITEAFPIPQVTEANLGSAGSGMIASLPNMDNRDPQESEIDEQYVQLEVQKPVQLGKSVVNSLEKEVTHADRMVLHGAASEKSEIQIALPMKVEAEQLLAELTKIGGECKPVNTLVQMSEKIFLLPDPMRVQLAECAKEKRIDEGTEIELERIHTVKPLAELVDSALEKAKTQFAWRTKIEATINNKETREVSEELGTTQPLSSSSLEWVLELSEGERERLETAAKSVGGMISLTSEERSILAEEAKIKLTTGGDGLSTDERKRLESIIKIAEQMNEMSDTEKAKLIASLKETPAQTSRLTTELRGSSDTEASAGVRDQITDGSTESVQPQQPSHSTKTEISPPPEPLLAESIQLGSTLSLEGMVTSMAKGIASLTDLEGKGRKEKARQRQTDLNVQTAEEEEKLEAVIELMEKMDIALNDAKAKLVSQVLEESSDSQDSVSRADANKTRSQESVASDQGISHTSTTLRKVLSELIQEEQARLTTASKSPEGLASLTEEERAMLAHEARSGLTNEGARLTDQRRELGATVNTVEEMQKMTGQELAELTVRVRGQLSDATLEQTGAPLGPSVMESNVALVNQFETGQQPSSAEEIKVTHTFTITIPTEKSELNKLEQMETGELEAPGTPLSLSATKLSVIQMERIASGAQSETVREIPSPDSDMKSMNLQPIATSSTKSESAIQERKKLDLVVKLLSLSEQERKDYIENSTDRLNDPNGALTDAETEDLWEALNMTRQISVMTPEEREALAVETQKQLVRNEKSERTEIETGRGSEVLELSVRSTEGSRLSRAASKQTYDIALEEHIDKWIQSPLNTGLQADSGTNIDSTAFDDYMNLKEPPMQSLCQPETDLTLGSPNQTRRRKRGRRTQEDSDSLDRHYRSVVGTYRRICCRSETHRFSANAMKQYHPAQKITSVLDALILDTIRFVKRRIPPPSG</sequence>
<evidence type="ECO:0000313" key="3">
    <source>
        <dbReference type="Proteomes" id="UP000699462"/>
    </source>
</evidence>
<feature type="compositionally biased region" description="Basic and acidic residues" evidence="1">
    <location>
        <begin position="701"/>
        <end position="722"/>
    </location>
</feature>
<feature type="region of interest" description="Disordered" evidence="1">
    <location>
        <begin position="3351"/>
        <end position="3385"/>
    </location>
</feature>
<feature type="compositionally biased region" description="Polar residues" evidence="1">
    <location>
        <begin position="633"/>
        <end position="643"/>
    </location>
</feature>
<feature type="compositionally biased region" description="Polar residues" evidence="1">
    <location>
        <begin position="2109"/>
        <end position="2119"/>
    </location>
</feature>
<feature type="region of interest" description="Disordered" evidence="1">
    <location>
        <begin position="3587"/>
        <end position="3701"/>
    </location>
</feature>
<dbReference type="EMBL" id="JTDF01021413">
    <property type="protein sequence ID" value="KAF8561863.1"/>
    <property type="molecule type" value="Genomic_DNA"/>
</dbReference>
<feature type="compositionally biased region" description="Polar residues" evidence="1">
    <location>
        <begin position="2979"/>
        <end position="2993"/>
    </location>
</feature>
<feature type="region of interest" description="Disordered" evidence="1">
    <location>
        <begin position="4406"/>
        <end position="4438"/>
    </location>
</feature>
<feature type="region of interest" description="Disordered" evidence="1">
    <location>
        <begin position="1"/>
        <end position="56"/>
    </location>
</feature>
<feature type="compositionally biased region" description="Polar residues" evidence="1">
    <location>
        <begin position="216"/>
        <end position="228"/>
    </location>
</feature>
<feature type="compositionally biased region" description="Polar residues" evidence="1">
    <location>
        <begin position="2062"/>
        <end position="2077"/>
    </location>
</feature>
<feature type="compositionally biased region" description="Polar residues" evidence="1">
    <location>
        <begin position="376"/>
        <end position="390"/>
    </location>
</feature>
<feature type="compositionally biased region" description="Polar residues" evidence="1">
    <location>
        <begin position="678"/>
        <end position="700"/>
    </location>
</feature>
<evidence type="ECO:0000313" key="2">
    <source>
        <dbReference type="EMBL" id="KAF8561863.1"/>
    </source>
</evidence>
<reference evidence="2 3" key="1">
    <citation type="submission" date="2019-07" db="EMBL/GenBank/DDBJ databases">
        <title>Annotation for the trematode Paragonimus westermani.</title>
        <authorList>
            <person name="Choi Y.-J."/>
        </authorList>
    </citation>
    <scope>NUCLEOTIDE SEQUENCE [LARGE SCALE GENOMIC DNA]</scope>
    <source>
        <strain evidence="2">180907_Pwestermani</strain>
    </source>
</reference>
<feature type="compositionally biased region" description="Polar residues" evidence="1">
    <location>
        <begin position="3610"/>
        <end position="3619"/>
    </location>
</feature>
<feature type="region of interest" description="Disordered" evidence="1">
    <location>
        <begin position="4813"/>
        <end position="4851"/>
    </location>
</feature>
<dbReference type="Proteomes" id="UP000699462">
    <property type="component" value="Unassembled WGS sequence"/>
</dbReference>
<feature type="region of interest" description="Disordered" evidence="1">
    <location>
        <begin position="1952"/>
        <end position="1976"/>
    </location>
</feature>
<feature type="compositionally biased region" description="Low complexity" evidence="1">
    <location>
        <begin position="2472"/>
        <end position="2484"/>
    </location>
</feature>
<name>A0A8T0D1V6_9TREM</name>
<feature type="region of interest" description="Disordered" evidence="1">
    <location>
        <begin position="2059"/>
        <end position="2087"/>
    </location>
</feature>
<feature type="region of interest" description="Disordered" evidence="1">
    <location>
        <begin position="199"/>
        <end position="247"/>
    </location>
</feature>
<organism evidence="2 3">
    <name type="scientific">Paragonimus westermani</name>
    <dbReference type="NCBI Taxonomy" id="34504"/>
    <lineage>
        <taxon>Eukaryota</taxon>
        <taxon>Metazoa</taxon>
        <taxon>Spiralia</taxon>
        <taxon>Lophotrochozoa</taxon>
        <taxon>Platyhelminthes</taxon>
        <taxon>Trematoda</taxon>
        <taxon>Digenea</taxon>
        <taxon>Plagiorchiida</taxon>
        <taxon>Troglotremata</taxon>
        <taxon>Troglotrematidae</taxon>
        <taxon>Paragonimus</taxon>
    </lineage>
</organism>
<feature type="region of interest" description="Disordered" evidence="1">
    <location>
        <begin position="3777"/>
        <end position="3801"/>
    </location>
</feature>
<feature type="compositionally biased region" description="Polar residues" evidence="1">
    <location>
        <begin position="3780"/>
        <end position="3794"/>
    </location>
</feature>
<feature type="region of interest" description="Disordered" evidence="1">
    <location>
        <begin position="2100"/>
        <end position="2121"/>
    </location>
</feature>